<protein>
    <submittedName>
        <fullName evidence="2">IS3 family transposase</fullName>
    </submittedName>
</protein>
<sequence length="44" mass="5252">MEAFHSILKREEVYLKAYQTLTEVQAAIGWYINFYNRNRISNVA</sequence>
<dbReference type="RefSeq" id="WP_111303668.1">
    <property type="nucleotide sequence ID" value="NZ_JAAXPO010000015.1"/>
</dbReference>
<dbReference type="EMBL" id="JAAXPO010000015">
    <property type="protein sequence ID" value="NKZ19237.1"/>
    <property type="molecule type" value="Genomic_DNA"/>
</dbReference>
<evidence type="ECO:0000259" key="1">
    <source>
        <dbReference type="Pfam" id="PF13333"/>
    </source>
</evidence>
<dbReference type="AlphaFoldDB" id="A0A846ZBQ0"/>
<dbReference type="Proteomes" id="UP000590460">
    <property type="component" value="Unassembled WGS sequence"/>
</dbReference>
<gene>
    <name evidence="2" type="ORF">HF966_08680</name>
</gene>
<organism evidence="2 3">
    <name type="scientific">Leuconostoc holzapfelii</name>
    <dbReference type="NCBI Taxonomy" id="434464"/>
    <lineage>
        <taxon>Bacteria</taxon>
        <taxon>Bacillati</taxon>
        <taxon>Bacillota</taxon>
        <taxon>Bacilli</taxon>
        <taxon>Lactobacillales</taxon>
        <taxon>Lactobacillaceae</taxon>
        <taxon>Leuconostoc</taxon>
    </lineage>
</organism>
<evidence type="ECO:0000313" key="3">
    <source>
        <dbReference type="Proteomes" id="UP000590460"/>
    </source>
</evidence>
<accession>A0A846ZBQ0</accession>
<comment type="caution">
    <text evidence="2">The sequence shown here is derived from an EMBL/GenBank/DDBJ whole genome shotgun (WGS) entry which is preliminary data.</text>
</comment>
<dbReference type="InterPro" id="IPR001584">
    <property type="entry name" value="Integrase_cat-core"/>
</dbReference>
<evidence type="ECO:0000313" key="2">
    <source>
        <dbReference type="EMBL" id="NKZ19237.1"/>
    </source>
</evidence>
<proteinExistence type="predicted"/>
<feature type="domain" description="Integrase catalytic" evidence="1">
    <location>
        <begin position="2"/>
        <end position="41"/>
    </location>
</feature>
<dbReference type="GO" id="GO:0015074">
    <property type="term" value="P:DNA integration"/>
    <property type="evidence" value="ECO:0007669"/>
    <property type="project" value="InterPro"/>
</dbReference>
<dbReference type="Pfam" id="PF13333">
    <property type="entry name" value="rve_2"/>
    <property type="match status" value="1"/>
</dbReference>
<name>A0A846ZBQ0_9LACO</name>
<dbReference type="SUPFAM" id="SSF53098">
    <property type="entry name" value="Ribonuclease H-like"/>
    <property type="match status" value="1"/>
</dbReference>
<dbReference type="InterPro" id="IPR012337">
    <property type="entry name" value="RNaseH-like_sf"/>
</dbReference>
<reference evidence="2 3" key="1">
    <citation type="submission" date="2020-04" db="EMBL/GenBank/DDBJ databases">
        <title>MicrobeNet Type strains.</title>
        <authorList>
            <person name="Nicholson A.C."/>
        </authorList>
    </citation>
    <scope>NUCLEOTIDE SEQUENCE [LARGE SCALE GENOMIC DNA]</scope>
    <source>
        <strain evidence="2 3">CCUG 54536</strain>
    </source>
</reference>